<dbReference type="InterPro" id="IPR036179">
    <property type="entry name" value="Ig-like_dom_sf"/>
</dbReference>
<evidence type="ECO:0000313" key="8">
    <source>
        <dbReference type="Proteomes" id="UP000694700"/>
    </source>
</evidence>
<dbReference type="SMART" id="SM00406">
    <property type="entry name" value="IGv"/>
    <property type="match status" value="1"/>
</dbReference>
<dbReference type="SMART" id="SM00409">
    <property type="entry name" value="IG"/>
    <property type="match status" value="1"/>
</dbReference>
<evidence type="ECO:0000256" key="2">
    <source>
        <dbReference type="ARBA" id="ARBA00023130"/>
    </source>
</evidence>
<dbReference type="AlphaFoldDB" id="A0A8C1Y7G8"/>
<dbReference type="Proteomes" id="UP000694700">
    <property type="component" value="Unplaced"/>
</dbReference>
<dbReference type="PANTHER" id="PTHR19367">
    <property type="entry name" value="T-CELL RECEPTOR ALPHA CHAIN V REGION"/>
    <property type="match status" value="1"/>
</dbReference>
<keyword evidence="4" id="KW-0393">Immunoglobulin domain</keyword>
<keyword evidence="5" id="KW-0391">Immunity</keyword>
<sequence length="126" mass="14116">EKHFLPGVICQDWIRPSDQRTSVSSTEGESVTLECSYDTSSSYVILYWYRQFSNTQPEFVLAKGGRSQTYENIPDPNQFGTTTSQKSTSLTIKSVTLSDSALYYFPTASPSNTQLGVFVFLNNSIE</sequence>
<feature type="domain" description="Ig-like" evidence="6">
    <location>
        <begin position="6"/>
        <end position="103"/>
    </location>
</feature>
<dbReference type="GO" id="GO:0042101">
    <property type="term" value="C:T cell receptor complex"/>
    <property type="evidence" value="ECO:0007669"/>
    <property type="project" value="UniProtKB-KW"/>
</dbReference>
<proteinExistence type="predicted"/>
<dbReference type="GO" id="GO:0002250">
    <property type="term" value="P:adaptive immune response"/>
    <property type="evidence" value="ECO:0007669"/>
    <property type="project" value="UniProtKB-KW"/>
</dbReference>
<organism evidence="7 8">
    <name type="scientific">Cyprinus carpio</name>
    <name type="common">Common carp</name>
    <dbReference type="NCBI Taxonomy" id="7962"/>
    <lineage>
        <taxon>Eukaryota</taxon>
        <taxon>Metazoa</taxon>
        <taxon>Chordata</taxon>
        <taxon>Craniata</taxon>
        <taxon>Vertebrata</taxon>
        <taxon>Euteleostomi</taxon>
        <taxon>Actinopterygii</taxon>
        <taxon>Neopterygii</taxon>
        <taxon>Teleostei</taxon>
        <taxon>Ostariophysi</taxon>
        <taxon>Cypriniformes</taxon>
        <taxon>Cyprinidae</taxon>
        <taxon>Cyprininae</taxon>
        <taxon>Cyprinus</taxon>
    </lineage>
</organism>
<reference evidence="7" key="1">
    <citation type="submission" date="2025-08" db="UniProtKB">
        <authorList>
            <consortium name="Ensembl"/>
        </authorList>
    </citation>
    <scope>IDENTIFICATION</scope>
</reference>
<keyword evidence="2" id="KW-1064">Adaptive immunity</keyword>
<evidence type="ECO:0000256" key="5">
    <source>
        <dbReference type="ARBA" id="ARBA00043266"/>
    </source>
</evidence>
<dbReference type="InterPro" id="IPR051287">
    <property type="entry name" value="TCR_variable_region"/>
</dbReference>
<name>A0A8C1Y7G8_CYPCA</name>
<keyword evidence="5" id="KW-1279">T cell receptor</keyword>
<dbReference type="InterPro" id="IPR013783">
    <property type="entry name" value="Ig-like_fold"/>
</dbReference>
<keyword evidence="1" id="KW-0732">Signal</keyword>
<evidence type="ECO:0000313" key="7">
    <source>
        <dbReference type="Ensembl" id="ENSCCRP00015092351.1"/>
    </source>
</evidence>
<dbReference type="Gene3D" id="2.60.40.10">
    <property type="entry name" value="Immunoglobulins"/>
    <property type="match status" value="1"/>
</dbReference>
<accession>A0A8C1Y7G8</accession>
<dbReference type="InterPro" id="IPR007110">
    <property type="entry name" value="Ig-like_dom"/>
</dbReference>
<dbReference type="Ensembl" id="ENSCCRT00015095313.1">
    <property type="protein sequence ID" value="ENSCCRP00015092351.1"/>
    <property type="gene ID" value="ENSCCRG00015037230.1"/>
</dbReference>
<dbReference type="PANTHER" id="PTHR19367:SF18">
    <property type="entry name" value="T CELL RECEPTOR ALPHA VARIABLE 16"/>
    <property type="match status" value="1"/>
</dbReference>
<evidence type="ECO:0000259" key="6">
    <source>
        <dbReference type="PROSITE" id="PS50835"/>
    </source>
</evidence>
<evidence type="ECO:0000256" key="3">
    <source>
        <dbReference type="ARBA" id="ARBA00023170"/>
    </source>
</evidence>
<protein>
    <recommendedName>
        <fullName evidence="6">Ig-like domain-containing protein</fullName>
    </recommendedName>
</protein>
<keyword evidence="3" id="KW-0675">Receptor</keyword>
<dbReference type="InterPro" id="IPR013106">
    <property type="entry name" value="Ig_V-set"/>
</dbReference>
<dbReference type="InterPro" id="IPR003599">
    <property type="entry name" value="Ig_sub"/>
</dbReference>
<dbReference type="SUPFAM" id="SSF48726">
    <property type="entry name" value="Immunoglobulin"/>
    <property type="match status" value="1"/>
</dbReference>
<evidence type="ECO:0000256" key="1">
    <source>
        <dbReference type="ARBA" id="ARBA00022729"/>
    </source>
</evidence>
<dbReference type="Pfam" id="PF07686">
    <property type="entry name" value="V-set"/>
    <property type="match status" value="1"/>
</dbReference>
<dbReference type="PROSITE" id="PS50835">
    <property type="entry name" value="IG_LIKE"/>
    <property type="match status" value="1"/>
</dbReference>
<evidence type="ECO:0000256" key="4">
    <source>
        <dbReference type="ARBA" id="ARBA00023319"/>
    </source>
</evidence>